<accession>A0A0K0F4H8</accession>
<keyword evidence="2" id="KW-0472">Membrane</keyword>
<keyword evidence="2" id="KW-1133">Transmembrane helix</keyword>
<feature type="compositionally biased region" description="Basic residues" evidence="1">
    <location>
        <begin position="187"/>
        <end position="196"/>
    </location>
</feature>
<feature type="transmembrane region" description="Helical" evidence="2">
    <location>
        <begin position="78"/>
        <end position="98"/>
    </location>
</feature>
<proteinExistence type="predicted"/>
<evidence type="ECO:0000256" key="2">
    <source>
        <dbReference type="SAM" id="Phobius"/>
    </source>
</evidence>
<feature type="compositionally biased region" description="Low complexity" evidence="1">
    <location>
        <begin position="164"/>
        <end position="175"/>
    </location>
</feature>
<protein>
    <submittedName>
        <fullName evidence="4">Uncharacterized protein</fullName>
    </submittedName>
</protein>
<dbReference type="Proteomes" id="UP000035680">
    <property type="component" value="Unassembled WGS sequence"/>
</dbReference>
<keyword evidence="2" id="KW-0812">Transmembrane</keyword>
<feature type="compositionally biased region" description="Low complexity" evidence="1">
    <location>
        <begin position="36"/>
        <end position="50"/>
    </location>
</feature>
<evidence type="ECO:0000256" key="1">
    <source>
        <dbReference type="SAM" id="MobiDB-lite"/>
    </source>
</evidence>
<reference evidence="4" key="2">
    <citation type="submission" date="2015-08" db="UniProtKB">
        <authorList>
            <consortium name="WormBaseParasite"/>
        </authorList>
    </citation>
    <scope>IDENTIFICATION</scope>
</reference>
<feature type="region of interest" description="Disordered" evidence="1">
    <location>
        <begin position="150"/>
        <end position="196"/>
    </location>
</feature>
<name>A0A0K0F4H8_STRVS</name>
<sequence>MYQKKLFIIFLDYPNVQGADMNNNITNYQGNGQGTNNEFNPNTGNGNLQNGNGGMGQTGTNGQTNQQNGVVKFLSNPIVGSIAGIGAGIGGMYAFNRWNQNRNNKMMMKQYAMMNGQNPYEMRARQKMMRRQWKDEAREFRRQNNPGLFRRMFGRRQPNGQENPYGQYQGPQGPYRGDSFRGPPPPGRRRFFGRLG</sequence>
<dbReference type="AlphaFoldDB" id="A0A0K0F4H8"/>
<evidence type="ECO:0000313" key="4">
    <source>
        <dbReference type="WBParaSite" id="SVE_0371500.1"/>
    </source>
</evidence>
<keyword evidence="3" id="KW-1185">Reference proteome</keyword>
<evidence type="ECO:0000313" key="3">
    <source>
        <dbReference type="Proteomes" id="UP000035680"/>
    </source>
</evidence>
<reference evidence="3" key="1">
    <citation type="submission" date="2014-07" db="EMBL/GenBank/DDBJ databases">
        <authorList>
            <person name="Martin A.A"/>
            <person name="De Silva N."/>
        </authorList>
    </citation>
    <scope>NUCLEOTIDE SEQUENCE</scope>
</reference>
<organism evidence="3 4">
    <name type="scientific">Strongyloides venezuelensis</name>
    <name type="common">Threadworm</name>
    <dbReference type="NCBI Taxonomy" id="75913"/>
    <lineage>
        <taxon>Eukaryota</taxon>
        <taxon>Metazoa</taxon>
        <taxon>Ecdysozoa</taxon>
        <taxon>Nematoda</taxon>
        <taxon>Chromadorea</taxon>
        <taxon>Rhabditida</taxon>
        <taxon>Tylenchina</taxon>
        <taxon>Panagrolaimomorpha</taxon>
        <taxon>Strongyloidoidea</taxon>
        <taxon>Strongyloididae</taxon>
        <taxon>Strongyloides</taxon>
    </lineage>
</organism>
<dbReference type="WBParaSite" id="SVE_0371500.1">
    <property type="protein sequence ID" value="SVE_0371500.1"/>
    <property type="gene ID" value="SVE_0371500"/>
</dbReference>
<feature type="region of interest" description="Disordered" evidence="1">
    <location>
        <begin position="36"/>
        <end position="64"/>
    </location>
</feature>